<gene>
    <name evidence="1" type="ORF">HPB48_026723</name>
</gene>
<accession>A0A9J6HCX2</accession>
<keyword evidence="2" id="KW-1185">Reference proteome</keyword>
<dbReference type="Proteomes" id="UP000821853">
    <property type="component" value="Unassembled WGS sequence"/>
</dbReference>
<comment type="caution">
    <text evidence="1">The sequence shown here is derived from an EMBL/GenBank/DDBJ whole genome shotgun (WGS) entry which is preliminary data.</text>
</comment>
<dbReference type="PANTHER" id="PTHR46579">
    <property type="entry name" value="F5/8 TYPE C DOMAIN-CONTAINING PROTEIN-RELATED"/>
    <property type="match status" value="1"/>
</dbReference>
<proteinExistence type="predicted"/>
<dbReference type="PANTHER" id="PTHR46579:SF1">
    <property type="entry name" value="F5_8 TYPE C DOMAIN-CONTAINING PROTEIN"/>
    <property type="match status" value="1"/>
</dbReference>
<dbReference type="OrthoDB" id="8194903at2759"/>
<dbReference type="AlphaFoldDB" id="A0A9J6HCX2"/>
<name>A0A9J6HCX2_HAELO</name>
<reference evidence="1 2" key="1">
    <citation type="journal article" date="2020" name="Cell">
        <title>Large-Scale Comparative Analyses of Tick Genomes Elucidate Their Genetic Diversity and Vector Capacities.</title>
        <authorList>
            <consortium name="Tick Genome and Microbiome Consortium (TIGMIC)"/>
            <person name="Jia N."/>
            <person name="Wang J."/>
            <person name="Shi W."/>
            <person name="Du L."/>
            <person name="Sun Y."/>
            <person name="Zhan W."/>
            <person name="Jiang J.F."/>
            <person name="Wang Q."/>
            <person name="Zhang B."/>
            <person name="Ji P."/>
            <person name="Bell-Sakyi L."/>
            <person name="Cui X.M."/>
            <person name="Yuan T.T."/>
            <person name="Jiang B.G."/>
            <person name="Yang W.F."/>
            <person name="Lam T.T."/>
            <person name="Chang Q.C."/>
            <person name="Ding S.J."/>
            <person name="Wang X.J."/>
            <person name="Zhu J.G."/>
            <person name="Ruan X.D."/>
            <person name="Zhao L."/>
            <person name="Wei J.T."/>
            <person name="Ye R.Z."/>
            <person name="Que T.C."/>
            <person name="Du C.H."/>
            <person name="Zhou Y.H."/>
            <person name="Cheng J.X."/>
            <person name="Dai P.F."/>
            <person name="Guo W.B."/>
            <person name="Han X.H."/>
            <person name="Huang E.J."/>
            <person name="Li L.F."/>
            <person name="Wei W."/>
            <person name="Gao Y.C."/>
            <person name="Liu J.Z."/>
            <person name="Shao H.Z."/>
            <person name="Wang X."/>
            <person name="Wang C.C."/>
            <person name="Yang T.C."/>
            <person name="Huo Q.B."/>
            <person name="Li W."/>
            <person name="Chen H.Y."/>
            <person name="Chen S.E."/>
            <person name="Zhou L.G."/>
            <person name="Ni X.B."/>
            <person name="Tian J.H."/>
            <person name="Sheng Y."/>
            <person name="Liu T."/>
            <person name="Pan Y.S."/>
            <person name="Xia L.Y."/>
            <person name="Li J."/>
            <person name="Zhao F."/>
            <person name="Cao W.C."/>
        </authorList>
    </citation>
    <scope>NUCLEOTIDE SEQUENCE [LARGE SCALE GENOMIC DNA]</scope>
    <source>
        <strain evidence="1">HaeL-2018</strain>
    </source>
</reference>
<protein>
    <submittedName>
        <fullName evidence="1">Uncharacterized protein</fullName>
    </submittedName>
</protein>
<dbReference type="VEuPathDB" id="VectorBase:HLOH_056629"/>
<dbReference type="EMBL" id="JABSTR010002966">
    <property type="protein sequence ID" value="KAH9384712.1"/>
    <property type="molecule type" value="Genomic_DNA"/>
</dbReference>
<evidence type="ECO:0000313" key="1">
    <source>
        <dbReference type="EMBL" id="KAH9384712.1"/>
    </source>
</evidence>
<organism evidence="1 2">
    <name type="scientific">Haemaphysalis longicornis</name>
    <name type="common">Bush tick</name>
    <dbReference type="NCBI Taxonomy" id="44386"/>
    <lineage>
        <taxon>Eukaryota</taxon>
        <taxon>Metazoa</taxon>
        <taxon>Ecdysozoa</taxon>
        <taxon>Arthropoda</taxon>
        <taxon>Chelicerata</taxon>
        <taxon>Arachnida</taxon>
        <taxon>Acari</taxon>
        <taxon>Parasitiformes</taxon>
        <taxon>Ixodida</taxon>
        <taxon>Ixodoidea</taxon>
        <taxon>Ixodidae</taxon>
        <taxon>Haemaphysalinae</taxon>
        <taxon>Haemaphysalis</taxon>
    </lineage>
</organism>
<evidence type="ECO:0000313" key="2">
    <source>
        <dbReference type="Proteomes" id="UP000821853"/>
    </source>
</evidence>
<sequence>MKYRKSSEWRKLASVLVTSCAPWNTERGVLPELDEVHPNHAYPSGRLRGTRPFEVLQKDMFSFLQEYEELYGENRLTFNEHALLHLVDCIREWGPLWNVSAYSYEGVNGRLVRLVNGTRHAHLQIAEKFLILSTMPRLCAERLRPSSTI</sequence>